<dbReference type="SUPFAM" id="SSF55729">
    <property type="entry name" value="Acyl-CoA N-acyltransferases (Nat)"/>
    <property type="match status" value="1"/>
</dbReference>
<evidence type="ECO:0000259" key="1">
    <source>
        <dbReference type="Pfam" id="PF00583"/>
    </source>
</evidence>
<proteinExistence type="predicted"/>
<dbReference type="Pfam" id="PF00583">
    <property type="entry name" value="Acetyltransf_1"/>
    <property type="match status" value="1"/>
</dbReference>
<dbReference type="EMBL" id="JAERTY010000008">
    <property type="protein sequence ID" value="MBL1410020.1"/>
    <property type="molecule type" value="Genomic_DNA"/>
</dbReference>
<name>A0ABS1R6V4_9SPHI</name>
<dbReference type="Gene3D" id="3.40.630.30">
    <property type="match status" value="1"/>
</dbReference>
<comment type="caution">
    <text evidence="2">The sequence shown here is derived from an EMBL/GenBank/DDBJ whole genome shotgun (WGS) entry which is preliminary data.</text>
</comment>
<evidence type="ECO:0000313" key="2">
    <source>
        <dbReference type="EMBL" id="MBL1410020.1"/>
    </source>
</evidence>
<dbReference type="InterPro" id="IPR000182">
    <property type="entry name" value="GNAT_dom"/>
</dbReference>
<organism evidence="2 3">
    <name type="scientific">Sphingobacterium faecale</name>
    <dbReference type="NCBI Taxonomy" id="2803775"/>
    <lineage>
        <taxon>Bacteria</taxon>
        <taxon>Pseudomonadati</taxon>
        <taxon>Bacteroidota</taxon>
        <taxon>Sphingobacteriia</taxon>
        <taxon>Sphingobacteriales</taxon>
        <taxon>Sphingobacteriaceae</taxon>
        <taxon>Sphingobacterium</taxon>
    </lineage>
</organism>
<dbReference type="Proteomes" id="UP000625283">
    <property type="component" value="Unassembled WGS sequence"/>
</dbReference>
<sequence>MIVLDLDNKEEVVGMGRLVGDGGCHCQIVDVCVLPEHEKKDLGKLIMTM</sequence>
<keyword evidence="3" id="KW-1185">Reference proteome</keyword>
<dbReference type="InterPro" id="IPR016181">
    <property type="entry name" value="Acyl_CoA_acyltransferase"/>
</dbReference>
<feature type="domain" description="N-acetyltransferase" evidence="1">
    <location>
        <begin position="7"/>
        <end position="48"/>
    </location>
</feature>
<protein>
    <submittedName>
        <fullName evidence="2">GNAT family N-acetyltransferase</fullName>
    </submittedName>
</protein>
<gene>
    <name evidence="2" type="ORF">JKG61_14795</name>
</gene>
<accession>A0ABS1R6V4</accession>
<evidence type="ECO:0000313" key="3">
    <source>
        <dbReference type="Proteomes" id="UP000625283"/>
    </source>
</evidence>
<reference evidence="2 3" key="1">
    <citation type="submission" date="2021-01" db="EMBL/GenBank/DDBJ databases">
        <title>C459-1 draft genome sequence.</title>
        <authorList>
            <person name="Zhang X.-F."/>
        </authorList>
    </citation>
    <scope>NUCLEOTIDE SEQUENCE [LARGE SCALE GENOMIC DNA]</scope>
    <source>
        <strain evidence="3">C459-1</strain>
    </source>
</reference>